<dbReference type="EMBL" id="JAQIZT010000017">
    <property type="protein sequence ID" value="KAJ6959194.1"/>
    <property type="molecule type" value="Genomic_DNA"/>
</dbReference>
<accession>A0AAD6LEM2</accession>
<keyword evidence="2" id="KW-1185">Reference proteome</keyword>
<sequence length="29" mass="3073">MGIAYGKGIGEPIPSSPTFFNNLHLALIN</sequence>
<protein>
    <submittedName>
        <fullName evidence="1">Uncharacterized protein</fullName>
    </submittedName>
</protein>
<evidence type="ECO:0000313" key="2">
    <source>
        <dbReference type="Proteomes" id="UP001164929"/>
    </source>
</evidence>
<proteinExistence type="predicted"/>
<evidence type="ECO:0000313" key="1">
    <source>
        <dbReference type="EMBL" id="KAJ6959194.1"/>
    </source>
</evidence>
<gene>
    <name evidence="1" type="ORF">NC653_037486</name>
</gene>
<comment type="caution">
    <text evidence="1">The sequence shown here is derived from an EMBL/GenBank/DDBJ whole genome shotgun (WGS) entry which is preliminary data.</text>
</comment>
<name>A0AAD6LEM2_9ROSI</name>
<dbReference type="Proteomes" id="UP001164929">
    <property type="component" value="Chromosome 17"/>
</dbReference>
<organism evidence="1 2">
    <name type="scientific">Populus alba x Populus x berolinensis</name>
    <dbReference type="NCBI Taxonomy" id="444605"/>
    <lineage>
        <taxon>Eukaryota</taxon>
        <taxon>Viridiplantae</taxon>
        <taxon>Streptophyta</taxon>
        <taxon>Embryophyta</taxon>
        <taxon>Tracheophyta</taxon>
        <taxon>Spermatophyta</taxon>
        <taxon>Magnoliopsida</taxon>
        <taxon>eudicotyledons</taxon>
        <taxon>Gunneridae</taxon>
        <taxon>Pentapetalae</taxon>
        <taxon>rosids</taxon>
        <taxon>fabids</taxon>
        <taxon>Malpighiales</taxon>
        <taxon>Salicaceae</taxon>
        <taxon>Saliceae</taxon>
        <taxon>Populus</taxon>
    </lineage>
</organism>
<dbReference type="AlphaFoldDB" id="A0AAD6LEM2"/>
<reference evidence="1" key="1">
    <citation type="journal article" date="2023" name="Mol. Ecol. Resour.">
        <title>Chromosome-level genome assembly of a triploid poplar Populus alba 'Berolinensis'.</title>
        <authorList>
            <person name="Chen S."/>
            <person name="Yu Y."/>
            <person name="Wang X."/>
            <person name="Wang S."/>
            <person name="Zhang T."/>
            <person name="Zhou Y."/>
            <person name="He R."/>
            <person name="Meng N."/>
            <person name="Wang Y."/>
            <person name="Liu W."/>
            <person name="Liu Z."/>
            <person name="Liu J."/>
            <person name="Guo Q."/>
            <person name="Huang H."/>
            <person name="Sederoff R.R."/>
            <person name="Wang G."/>
            <person name="Qu G."/>
            <person name="Chen S."/>
        </authorList>
    </citation>
    <scope>NUCLEOTIDE SEQUENCE</scope>
    <source>
        <strain evidence="1">SC-2020</strain>
    </source>
</reference>